<comment type="caution">
    <text evidence="2">The sequence shown here is derived from an EMBL/GenBank/DDBJ whole genome shotgun (WGS) entry which is preliminary data.</text>
</comment>
<evidence type="ECO:0000313" key="2">
    <source>
        <dbReference type="EMBL" id="MCI28939.1"/>
    </source>
</evidence>
<evidence type="ECO:0000313" key="3">
    <source>
        <dbReference type="Proteomes" id="UP000265520"/>
    </source>
</evidence>
<dbReference type="Gene3D" id="2.40.50.170">
    <property type="entry name" value="Cysteine proteinases. Chain C"/>
    <property type="match status" value="1"/>
</dbReference>
<dbReference type="InterPro" id="IPR000668">
    <property type="entry name" value="Peptidase_C1A_C"/>
</dbReference>
<dbReference type="GO" id="GO:0008234">
    <property type="term" value="F:cysteine-type peptidase activity"/>
    <property type="evidence" value="ECO:0007669"/>
    <property type="project" value="InterPro"/>
</dbReference>
<dbReference type="Proteomes" id="UP000265520">
    <property type="component" value="Unassembled WGS sequence"/>
</dbReference>
<accession>A0A392QY96</accession>
<dbReference type="EMBL" id="LXQA010169108">
    <property type="protein sequence ID" value="MCI28939.1"/>
    <property type="molecule type" value="Genomic_DNA"/>
</dbReference>
<protein>
    <submittedName>
        <fullName evidence="2">Cysteine proteinase</fullName>
    </submittedName>
</protein>
<name>A0A392QY96_9FABA</name>
<sequence length="34" mass="3595">GTDWGEEGYIMMQRGVEAAEGLCGIAMEASYPTA</sequence>
<dbReference type="GO" id="GO:0006508">
    <property type="term" value="P:proteolysis"/>
    <property type="evidence" value="ECO:0007669"/>
    <property type="project" value="InterPro"/>
</dbReference>
<dbReference type="Pfam" id="PF00112">
    <property type="entry name" value="Peptidase_C1"/>
    <property type="match status" value="1"/>
</dbReference>
<dbReference type="AlphaFoldDB" id="A0A392QY96"/>
<organism evidence="2 3">
    <name type="scientific">Trifolium medium</name>
    <dbReference type="NCBI Taxonomy" id="97028"/>
    <lineage>
        <taxon>Eukaryota</taxon>
        <taxon>Viridiplantae</taxon>
        <taxon>Streptophyta</taxon>
        <taxon>Embryophyta</taxon>
        <taxon>Tracheophyta</taxon>
        <taxon>Spermatophyta</taxon>
        <taxon>Magnoliopsida</taxon>
        <taxon>eudicotyledons</taxon>
        <taxon>Gunneridae</taxon>
        <taxon>Pentapetalae</taxon>
        <taxon>rosids</taxon>
        <taxon>fabids</taxon>
        <taxon>Fabales</taxon>
        <taxon>Fabaceae</taxon>
        <taxon>Papilionoideae</taxon>
        <taxon>50 kb inversion clade</taxon>
        <taxon>NPAAA clade</taxon>
        <taxon>Hologalegina</taxon>
        <taxon>IRL clade</taxon>
        <taxon>Trifolieae</taxon>
        <taxon>Trifolium</taxon>
    </lineage>
</organism>
<reference evidence="2 3" key="1">
    <citation type="journal article" date="2018" name="Front. Plant Sci.">
        <title>Red Clover (Trifolium pratense) and Zigzag Clover (T. medium) - A Picture of Genomic Similarities and Differences.</title>
        <authorList>
            <person name="Dluhosova J."/>
            <person name="Istvanek J."/>
            <person name="Nedelnik J."/>
            <person name="Repkova J."/>
        </authorList>
    </citation>
    <scope>NUCLEOTIDE SEQUENCE [LARGE SCALE GENOMIC DNA]</scope>
    <source>
        <strain evidence="3">cv. 10/8</strain>
        <tissue evidence="2">Leaf</tissue>
    </source>
</reference>
<dbReference type="InterPro" id="IPR038765">
    <property type="entry name" value="Papain-like_cys_pep_sf"/>
</dbReference>
<feature type="non-terminal residue" evidence="2">
    <location>
        <position position="1"/>
    </location>
</feature>
<feature type="domain" description="Peptidase C1A papain C-terminal" evidence="1">
    <location>
        <begin position="1"/>
        <end position="33"/>
    </location>
</feature>
<proteinExistence type="predicted"/>
<evidence type="ECO:0000259" key="1">
    <source>
        <dbReference type="Pfam" id="PF00112"/>
    </source>
</evidence>
<keyword evidence="3" id="KW-1185">Reference proteome</keyword>
<dbReference type="SUPFAM" id="SSF54001">
    <property type="entry name" value="Cysteine proteinases"/>
    <property type="match status" value="1"/>
</dbReference>